<keyword evidence="1" id="KW-0812">Transmembrane</keyword>
<sequence length="115" mass="12998">MDTSGIFINLLTTIIGGAFVAWLFAPTDVTERALRRLKIMGSILYRTLGLLGACVMLFNSAYEFYKFAYSDAPIERIEVIGLFFYALNFFVYLIVTMALLLIWIKGDKKPAVKNP</sequence>
<keyword evidence="1" id="KW-0472">Membrane</keyword>
<dbReference type="Proteomes" id="UP001224477">
    <property type="component" value="Unassembled WGS sequence"/>
</dbReference>
<feature type="transmembrane region" description="Helical" evidence="1">
    <location>
        <begin position="82"/>
        <end position="104"/>
    </location>
</feature>
<keyword evidence="1" id="KW-1133">Transmembrane helix</keyword>
<evidence type="ECO:0000313" key="3">
    <source>
        <dbReference type="Proteomes" id="UP001224477"/>
    </source>
</evidence>
<accession>A0ABU1CR58</accession>
<dbReference type="EMBL" id="JAVGXC010000010">
    <property type="protein sequence ID" value="MDR0189749.1"/>
    <property type="molecule type" value="Genomic_DNA"/>
</dbReference>
<name>A0ABU1CR58_9PSED</name>
<protein>
    <submittedName>
        <fullName evidence="2">Uncharacterized protein</fullName>
    </submittedName>
</protein>
<evidence type="ECO:0000313" key="2">
    <source>
        <dbReference type="EMBL" id="MDR0189749.1"/>
    </source>
</evidence>
<comment type="caution">
    <text evidence="2">The sequence shown here is derived from an EMBL/GenBank/DDBJ whole genome shotgun (WGS) entry which is preliminary data.</text>
</comment>
<feature type="transmembrane region" description="Helical" evidence="1">
    <location>
        <begin position="6"/>
        <end position="24"/>
    </location>
</feature>
<reference evidence="2 3" key="1">
    <citation type="journal article" date="2023" name="Microbiol. Resour. Announc.">
        <title>Whole-genome sequence of Pseudomonas yamanorum OLsAu1 isolated from the edible ectomycorrhizal mushroom Lactarius sp. section Deliciosi.</title>
        <authorList>
            <person name="Ramirez-Mendoza R."/>
            <person name="Angeles-Argaiz R.E."/>
            <person name="Hernandez-Oaxaca D."/>
            <person name="Aguirre-Beltran L."/>
            <person name="Almaraz-Suarez J."/>
            <person name="Perez-Moreno J."/>
        </authorList>
    </citation>
    <scope>NUCLEOTIDE SEQUENCE [LARGE SCALE GENOMIC DNA]</scope>
    <source>
        <strain evidence="2 3">OLsAu1</strain>
    </source>
</reference>
<proteinExistence type="predicted"/>
<dbReference type="RefSeq" id="WP_309254914.1">
    <property type="nucleotide sequence ID" value="NZ_JAVGXC010000010.1"/>
</dbReference>
<organism evidence="2 3">
    <name type="scientific">Pseudomonas yamanorum</name>
    <dbReference type="NCBI Taxonomy" id="515393"/>
    <lineage>
        <taxon>Bacteria</taxon>
        <taxon>Pseudomonadati</taxon>
        <taxon>Pseudomonadota</taxon>
        <taxon>Gammaproteobacteria</taxon>
        <taxon>Pseudomonadales</taxon>
        <taxon>Pseudomonadaceae</taxon>
        <taxon>Pseudomonas</taxon>
    </lineage>
</organism>
<keyword evidence="3" id="KW-1185">Reference proteome</keyword>
<gene>
    <name evidence="2" type="ORF">RCO22_12440</name>
</gene>
<feature type="transmembrane region" description="Helical" evidence="1">
    <location>
        <begin position="44"/>
        <end position="62"/>
    </location>
</feature>
<evidence type="ECO:0000256" key="1">
    <source>
        <dbReference type="SAM" id="Phobius"/>
    </source>
</evidence>